<keyword evidence="2" id="KW-1185">Reference proteome</keyword>
<reference evidence="1 2" key="1">
    <citation type="submission" date="2024-02" db="EMBL/GenBank/DDBJ databases">
        <title>STSV induces naive adaptation in Sulfolobus.</title>
        <authorList>
            <person name="Xiang X."/>
            <person name="Song M."/>
        </authorList>
    </citation>
    <scope>NUCLEOTIDE SEQUENCE [LARGE SCALE GENOMIC DNA]</scope>
    <source>
        <strain evidence="1 2">RT2</strain>
    </source>
</reference>
<evidence type="ECO:0000313" key="1">
    <source>
        <dbReference type="EMBL" id="WWQ60452.1"/>
    </source>
</evidence>
<evidence type="ECO:0000313" key="2">
    <source>
        <dbReference type="Proteomes" id="UP001432202"/>
    </source>
</evidence>
<dbReference type="RefSeq" id="WP_338601246.1">
    <property type="nucleotide sequence ID" value="NZ_CP146016.1"/>
</dbReference>
<sequence>MAETIEFPDTVELIRNDQMPENLYAPDGTLLISDNDYMAETPLIKNRKKWRLYPNVELYSFDGETAVYRRLSDGVLVRMTDVYAINMVGIVRRNPGITVEEAIATELKQIEDNEGEITDEKEMAATLSVLYYALALTIIHDLVRLQK</sequence>
<protein>
    <submittedName>
        <fullName evidence="1">Uncharacterized protein</fullName>
    </submittedName>
</protein>
<dbReference type="AlphaFoldDB" id="A0AAX4L0R8"/>
<accession>A0AAX4L0R8</accession>
<gene>
    <name evidence="1" type="ORF">V6M85_13630</name>
</gene>
<proteinExistence type="predicted"/>
<name>A0AAX4L0R8_9CREN</name>
<dbReference type="Proteomes" id="UP001432202">
    <property type="component" value="Chromosome"/>
</dbReference>
<dbReference type="EMBL" id="CP146016">
    <property type="protein sequence ID" value="WWQ60452.1"/>
    <property type="molecule type" value="Genomic_DNA"/>
</dbReference>
<dbReference type="GeneID" id="89337829"/>
<organism evidence="1 2">
    <name type="scientific">Sulfolobus tengchongensis</name>
    <dbReference type="NCBI Taxonomy" id="207809"/>
    <lineage>
        <taxon>Archaea</taxon>
        <taxon>Thermoproteota</taxon>
        <taxon>Thermoprotei</taxon>
        <taxon>Sulfolobales</taxon>
        <taxon>Sulfolobaceae</taxon>
        <taxon>Sulfolobus</taxon>
    </lineage>
</organism>